<protein>
    <recommendedName>
        <fullName evidence="5">Arabinogalactan protein</fullName>
    </recommendedName>
</protein>
<keyword evidence="2" id="KW-0732">Signal</keyword>
<name>A0A8T0RIR6_PANVG</name>
<accession>A0A8T0RIR6</accession>
<evidence type="ECO:0000313" key="4">
    <source>
        <dbReference type="Proteomes" id="UP000823388"/>
    </source>
</evidence>
<gene>
    <name evidence="3" type="ORF">PVAP13_6KG316000</name>
</gene>
<keyword evidence="1" id="KW-0812">Transmembrane</keyword>
<dbReference type="AlphaFoldDB" id="A0A8T0RIR6"/>
<evidence type="ECO:0000256" key="2">
    <source>
        <dbReference type="SAM" id="SignalP"/>
    </source>
</evidence>
<feature type="signal peptide" evidence="2">
    <location>
        <begin position="1"/>
        <end position="25"/>
    </location>
</feature>
<dbReference type="Proteomes" id="UP000823388">
    <property type="component" value="Chromosome 6K"/>
</dbReference>
<feature type="transmembrane region" description="Helical" evidence="1">
    <location>
        <begin position="150"/>
        <end position="166"/>
    </location>
</feature>
<keyword evidence="4" id="KW-1185">Reference proteome</keyword>
<evidence type="ECO:0000256" key="1">
    <source>
        <dbReference type="SAM" id="Phobius"/>
    </source>
</evidence>
<evidence type="ECO:0008006" key="5">
    <source>
        <dbReference type="Google" id="ProtNLM"/>
    </source>
</evidence>
<keyword evidence="1" id="KW-1133">Transmembrane helix</keyword>
<proteinExistence type="predicted"/>
<keyword evidence="1" id="KW-0472">Membrane</keyword>
<sequence length="167" mass="17249">MARCGPSCNLLVLLLALTAFNGSFAARHLLDTGAAPEAAPAQPSTPKVPTTLPPVPSIPAVPTTLPPIPSIPAVPKVAMPPIPSIPIPKVALPPAASGTIPSLPNPAIPTTVPTIPAVPVTLPPPHKPPALEVYGSRRLLFITVSQEFDLSYLVTISVFVMFVLLFG</sequence>
<evidence type="ECO:0000313" key="3">
    <source>
        <dbReference type="EMBL" id="KAG2584539.1"/>
    </source>
</evidence>
<feature type="chain" id="PRO_5035827782" description="Arabinogalactan protein" evidence="2">
    <location>
        <begin position="26"/>
        <end position="167"/>
    </location>
</feature>
<reference evidence="3" key="1">
    <citation type="submission" date="2020-05" db="EMBL/GenBank/DDBJ databases">
        <title>WGS assembly of Panicum virgatum.</title>
        <authorList>
            <person name="Lovell J.T."/>
            <person name="Jenkins J."/>
            <person name="Shu S."/>
            <person name="Juenger T.E."/>
            <person name="Schmutz J."/>
        </authorList>
    </citation>
    <scope>NUCLEOTIDE SEQUENCE</scope>
    <source>
        <strain evidence="3">AP13</strain>
    </source>
</reference>
<comment type="caution">
    <text evidence="3">The sequence shown here is derived from an EMBL/GenBank/DDBJ whole genome shotgun (WGS) entry which is preliminary data.</text>
</comment>
<organism evidence="3 4">
    <name type="scientific">Panicum virgatum</name>
    <name type="common">Blackwell switchgrass</name>
    <dbReference type="NCBI Taxonomy" id="38727"/>
    <lineage>
        <taxon>Eukaryota</taxon>
        <taxon>Viridiplantae</taxon>
        <taxon>Streptophyta</taxon>
        <taxon>Embryophyta</taxon>
        <taxon>Tracheophyta</taxon>
        <taxon>Spermatophyta</taxon>
        <taxon>Magnoliopsida</taxon>
        <taxon>Liliopsida</taxon>
        <taxon>Poales</taxon>
        <taxon>Poaceae</taxon>
        <taxon>PACMAD clade</taxon>
        <taxon>Panicoideae</taxon>
        <taxon>Panicodae</taxon>
        <taxon>Paniceae</taxon>
        <taxon>Panicinae</taxon>
        <taxon>Panicum</taxon>
        <taxon>Panicum sect. Hiantes</taxon>
    </lineage>
</organism>
<dbReference type="EMBL" id="CM029047">
    <property type="protein sequence ID" value="KAG2584539.1"/>
    <property type="molecule type" value="Genomic_DNA"/>
</dbReference>